<organism evidence="1 2">
    <name type="scientific">Spirosoma utsteinense</name>
    <dbReference type="NCBI Taxonomy" id="2585773"/>
    <lineage>
        <taxon>Bacteria</taxon>
        <taxon>Pseudomonadati</taxon>
        <taxon>Bacteroidota</taxon>
        <taxon>Cytophagia</taxon>
        <taxon>Cytophagales</taxon>
        <taxon>Cytophagaceae</taxon>
        <taxon>Spirosoma</taxon>
    </lineage>
</organism>
<dbReference type="NCBIfam" id="TIGR04131">
    <property type="entry name" value="Bac_Flav_CTERM"/>
    <property type="match status" value="1"/>
</dbReference>
<dbReference type="Gene3D" id="2.60.120.260">
    <property type="entry name" value="Galactose-binding domain-like"/>
    <property type="match status" value="1"/>
</dbReference>
<protein>
    <submittedName>
        <fullName evidence="1">Gliding motility-associated-like protein</fullName>
    </submittedName>
</protein>
<reference evidence="1 2" key="1">
    <citation type="submission" date="2019-06" db="EMBL/GenBank/DDBJ databases">
        <title>Spirosoma utsteinense sp. nov. isolated from Antarctic ice-free soils.</title>
        <authorList>
            <person name="Tahon G."/>
        </authorList>
    </citation>
    <scope>NUCLEOTIDE SEQUENCE [LARGE SCALE GENOMIC DNA]</scope>
    <source>
        <strain evidence="1 2">LMG 31447</strain>
    </source>
</reference>
<name>A0ABR6WF24_9BACT</name>
<keyword evidence="2" id="KW-1185">Reference proteome</keyword>
<gene>
    <name evidence="1" type="ORF">FH603_5649</name>
</gene>
<evidence type="ECO:0000313" key="2">
    <source>
        <dbReference type="Proteomes" id="UP000700732"/>
    </source>
</evidence>
<dbReference type="EMBL" id="VFIA01000080">
    <property type="protein sequence ID" value="MBC3795114.1"/>
    <property type="molecule type" value="Genomic_DNA"/>
</dbReference>
<dbReference type="Pfam" id="PF13585">
    <property type="entry name" value="CHU_C"/>
    <property type="match status" value="1"/>
</dbReference>
<sequence length="472" mass="53726">MCKTSYYKTIFHLFYNGKNIILPLVILLILTRQTSSQNLVPNGDFENIKSNKCNFSTPQENISDYIYNWYTPTVGSTDMWFSDSLKDKECSQNLSKFGINPRSGNTCIGLYTLSENISNYREYAQIKLTKPLIKGKSYVAKFYVRLYRDYSGASTNNIGISFSKNIVSGDGGNSLPSIITSRKVMINQNSILTNSQDWVEVNGCFTADDSYSYMTLGNFFSDEQTKIEFIDNLTLKQAYYFIDDVSVEEQAFTLPSLNLGKDTTLCNGQKLDLNLQPGNYEVDWQDGNKSNAYVINRAGKYWVTLRQGECTVSDTLNVKVLPPIKLPNDTLLCRGQQIVLNPHYPFELINWSSGSVDSVLIVSESGVYSVKVSSLHCDISDSITIKFEECPGFVPNVFTPNGDGINDRFSIQNNDFNSWKIEIYNRWGNRIYNSNPYKNDWDGGDLPTGLYYYRLFSERFNISIKGWVQILR</sequence>
<dbReference type="RefSeq" id="WP_186742254.1">
    <property type="nucleotide sequence ID" value="NZ_VFIA01000080.1"/>
</dbReference>
<proteinExistence type="predicted"/>
<dbReference type="Proteomes" id="UP000700732">
    <property type="component" value="Unassembled WGS sequence"/>
</dbReference>
<accession>A0ABR6WF24</accession>
<dbReference type="InterPro" id="IPR026341">
    <property type="entry name" value="T9SS_type_B"/>
</dbReference>
<evidence type="ECO:0000313" key="1">
    <source>
        <dbReference type="EMBL" id="MBC3795114.1"/>
    </source>
</evidence>
<comment type="caution">
    <text evidence="1">The sequence shown here is derived from an EMBL/GenBank/DDBJ whole genome shotgun (WGS) entry which is preliminary data.</text>
</comment>